<dbReference type="Pfam" id="PF03649">
    <property type="entry name" value="UPF0014"/>
    <property type="match status" value="1"/>
</dbReference>
<dbReference type="PANTHER" id="PTHR30028">
    <property type="entry name" value="UPF0014 INNER MEMBRANE PROTEIN YBBM-RELATED"/>
    <property type="match status" value="1"/>
</dbReference>
<comment type="caution">
    <text evidence="7">The sequence shown here is derived from an EMBL/GenBank/DDBJ whole genome shotgun (WGS) entry which is preliminary data.</text>
</comment>
<feature type="transmembrane region" description="Helical" evidence="6">
    <location>
        <begin position="37"/>
        <end position="57"/>
    </location>
</feature>
<feature type="transmembrane region" description="Helical" evidence="6">
    <location>
        <begin position="63"/>
        <end position="80"/>
    </location>
</feature>
<dbReference type="RefSeq" id="WP_230737221.1">
    <property type="nucleotide sequence ID" value="NZ_JAJNDB010000004.1"/>
</dbReference>
<proteinExistence type="inferred from homology"/>
<feature type="transmembrane region" description="Helical" evidence="6">
    <location>
        <begin position="190"/>
        <end position="208"/>
    </location>
</feature>
<evidence type="ECO:0000313" key="8">
    <source>
        <dbReference type="Proteomes" id="UP001199469"/>
    </source>
</evidence>
<evidence type="ECO:0000256" key="2">
    <source>
        <dbReference type="ARBA" id="ARBA00005268"/>
    </source>
</evidence>
<reference evidence="7 8" key="1">
    <citation type="submission" date="2021-11" db="EMBL/GenBank/DDBJ databases">
        <title>Draft genome sequence of Actinomycetospora sp. SF1 isolated from the rhizosphere soil.</title>
        <authorList>
            <person name="Duangmal K."/>
            <person name="Chantavorakit T."/>
        </authorList>
    </citation>
    <scope>NUCLEOTIDE SEQUENCE [LARGE SCALE GENOMIC DNA]</scope>
    <source>
        <strain evidence="7 8">TBRC 5722</strain>
    </source>
</reference>
<comment type="similarity">
    <text evidence="2">Belongs to the UPF0014 family.</text>
</comment>
<evidence type="ECO:0000256" key="1">
    <source>
        <dbReference type="ARBA" id="ARBA00004141"/>
    </source>
</evidence>
<evidence type="ECO:0000256" key="6">
    <source>
        <dbReference type="SAM" id="Phobius"/>
    </source>
</evidence>
<keyword evidence="8" id="KW-1185">Reference proteome</keyword>
<feature type="transmembrane region" description="Helical" evidence="6">
    <location>
        <begin position="214"/>
        <end position="236"/>
    </location>
</feature>
<keyword evidence="4 6" id="KW-1133">Transmembrane helix</keyword>
<organism evidence="7 8">
    <name type="scientific">Actinomycetospora endophytica</name>
    <dbReference type="NCBI Taxonomy" id="2291215"/>
    <lineage>
        <taxon>Bacteria</taxon>
        <taxon>Bacillati</taxon>
        <taxon>Actinomycetota</taxon>
        <taxon>Actinomycetes</taxon>
        <taxon>Pseudonocardiales</taxon>
        <taxon>Pseudonocardiaceae</taxon>
        <taxon>Actinomycetospora</taxon>
    </lineage>
</organism>
<evidence type="ECO:0000256" key="5">
    <source>
        <dbReference type="ARBA" id="ARBA00023136"/>
    </source>
</evidence>
<dbReference type="InterPro" id="IPR005226">
    <property type="entry name" value="UPF0014_fam"/>
</dbReference>
<keyword evidence="3 6" id="KW-0812">Transmembrane</keyword>
<keyword evidence="5 6" id="KW-0472">Membrane</keyword>
<sequence length="259" mass="26510">MNGASVNVGWGLAAALLVLVAVAVAVSLVARFGIARMLSVASLRAVVQLALVATVIVAVVRSWWLTVAFVLVMLGVASWTSARRMTPHRSGLFATAAITSGVLPVLAIALLSGAVPLTGIAVVPVAGIVIGGAMTATSLGGRRALDDLEQRRDEYEAALALGGRHRDAAMLVCRPAATQALVPPMDQTRTVGLVTLPGAFVGVLIGSGNPVQAAAAQVLVLIGLLAAETVAVAGILELVARGRVVRPPADSHRKYTERT</sequence>
<feature type="transmembrane region" description="Helical" evidence="6">
    <location>
        <begin position="12"/>
        <end position="30"/>
    </location>
</feature>
<evidence type="ECO:0000256" key="4">
    <source>
        <dbReference type="ARBA" id="ARBA00022989"/>
    </source>
</evidence>
<evidence type="ECO:0000313" key="7">
    <source>
        <dbReference type="EMBL" id="MCD2195786.1"/>
    </source>
</evidence>
<gene>
    <name evidence="7" type="ORF">LQ327_20650</name>
</gene>
<dbReference type="Proteomes" id="UP001199469">
    <property type="component" value="Unassembled WGS sequence"/>
</dbReference>
<evidence type="ECO:0000256" key="3">
    <source>
        <dbReference type="ARBA" id="ARBA00022692"/>
    </source>
</evidence>
<comment type="subcellular location">
    <subcellularLocation>
        <location evidence="1">Membrane</location>
        <topology evidence="1">Multi-pass membrane protein</topology>
    </subcellularLocation>
</comment>
<feature type="transmembrane region" description="Helical" evidence="6">
    <location>
        <begin position="117"/>
        <end position="141"/>
    </location>
</feature>
<dbReference type="PANTHER" id="PTHR30028:SF0">
    <property type="entry name" value="PROTEIN ALUMINUM SENSITIVE 3"/>
    <property type="match status" value="1"/>
</dbReference>
<feature type="transmembrane region" description="Helical" evidence="6">
    <location>
        <begin position="92"/>
        <end position="111"/>
    </location>
</feature>
<accession>A0ABS8PBW7</accession>
<name>A0ABS8PBW7_9PSEU</name>
<dbReference type="EMBL" id="JAJNDB010000004">
    <property type="protein sequence ID" value="MCD2195786.1"/>
    <property type="molecule type" value="Genomic_DNA"/>
</dbReference>
<protein>
    <submittedName>
        <fullName evidence="7">ABC transporter permease</fullName>
    </submittedName>
</protein>